<evidence type="ECO:0000313" key="1">
    <source>
        <dbReference type="EMBL" id="JAD20558.1"/>
    </source>
</evidence>
<sequence length="29" mass="3335">MEIICMLSKTLTSHLVTKVRSQYTIARPN</sequence>
<reference evidence="1" key="1">
    <citation type="submission" date="2014-09" db="EMBL/GenBank/DDBJ databases">
        <authorList>
            <person name="Magalhaes I.L.F."/>
            <person name="Oliveira U."/>
            <person name="Santos F.R."/>
            <person name="Vidigal T.H.D.A."/>
            <person name="Brescovit A.D."/>
            <person name="Santos A.J."/>
        </authorList>
    </citation>
    <scope>NUCLEOTIDE SEQUENCE</scope>
    <source>
        <tissue evidence="1">Shoot tissue taken approximately 20 cm above the soil surface</tissue>
    </source>
</reference>
<organism evidence="1">
    <name type="scientific">Arundo donax</name>
    <name type="common">Giant reed</name>
    <name type="synonym">Donax arundinaceus</name>
    <dbReference type="NCBI Taxonomy" id="35708"/>
    <lineage>
        <taxon>Eukaryota</taxon>
        <taxon>Viridiplantae</taxon>
        <taxon>Streptophyta</taxon>
        <taxon>Embryophyta</taxon>
        <taxon>Tracheophyta</taxon>
        <taxon>Spermatophyta</taxon>
        <taxon>Magnoliopsida</taxon>
        <taxon>Liliopsida</taxon>
        <taxon>Poales</taxon>
        <taxon>Poaceae</taxon>
        <taxon>PACMAD clade</taxon>
        <taxon>Arundinoideae</taxon>
        <taxon>Arundineae</taxon>
        <taxon>Arundo</taxon>
    </lineage>
</organism>
<accession>A0A0A8Y6B1</accession>
<protein>
    <submittedName>
        <fullName evidence="1">Uncharacterized protein</fullName>
    </submittedName>
</protein>
<name>A0A0A8Y6B1_ARUDO</name>
<dbReference type="AlphaFoldDB" id="A0A0A8Y6B1"/>
<reference evidence="1" key="2">
    <citation type="journal article" date="2015" name="Data Brief">
        <title>Shoot transcriptome of the giant reed, Arundo donax.</title>
        <authorList>
            <person name="Barrero R.A."/>
            <person name="Guerrero F.D."/>
            <person name="Moolhuijzen P."/>
            <person name="Goolsby J.A."/>
            <person name="Tidwell J."/>
            <person name="Bellgard S.E."/>
            <person name="Bellgard M.I."/>
        </authorList>
    </citation>
    <scope>NUCLEOTIDE SEQUENCE</scope>
    <source>
        <tissue evidence="1">Shoot tissue taken approximately 20 cm above the soil surface</tissue>
    </source>
</reference>
<proteinExistence type="predicted"/>
<dbReference type="EMBL" id="GBRH01277337">
    <property type="protein sequence ID" value="JAD20558.1"/>
    <property type="molecule type" value="Transcribed_RNA"/>
</dbReference>